<evidence type="ECO:0000256" key="8">
    <source>
        <dbReference type="ARBA" id="ARBA00022807"/>
    </source>
</evidence>
<dbReference type="GO" id="GO:0006508">
    <property type="term" value="P:proteolysis"/>
    <property type="evidence" value="ECO:0007669"/>
    <property type="project" value="UniProtKB-KW"/>
</dbReference>
<dbReference type="PANTHER" id="PTHR10183:SF382">
    <property type="entry name" value="CALPAIN-15"/>
    <property type="match status" value="1"/>
</dbReference>
<evidence type="ECO:0000256" key="13">
    <source>
        <dbReference type="SAM" id="MobiDB-lite"/>
    </source>
</evidence>
<dbReference type="GO" id="GO:0008270">
    <property type="term" value="F:zinc ion binding"/>
    <property type="evidence" value="ECO:0007669"/>
    <property type="project" value="UniProtKB-KW"/>
</dbReference>
<evidence type="ECO:0000256" key="6">
    <source>
        <dbReference type="ARBA" id="ARBA00022771"/>
    </source>
</evidence>
<feature type="active site" evidence="10 11">
    <location>
        <position position="781"/>
    </location>
</feature>
<evidence type="ECO:0000259" key="14">
    <source>
        <dbReference type="PROSITE" id="PS50199"/>
    </source>
</evidence>
<feature type="compositionally biased region" description="Pro residues" evidence="13">
    <location>
        <begin position="72"/>
        <end position="81"/>
    </location>
</feature>
<dbReference type="OrthoDB" id="424753at2759"/>
<feature type="active site" evidence="10 11">
    <location>
        <position position="964"/>
    </location>
</feature>
<protein>
    <submittedName>
        <fullName evidence="16">Calpain-D</fullName>
    </submittedName>
</protein>
<gene>
    <name evidence="16" type="ORF">KP79_PYT12858</name>
</gene>
<accession>A0A210QVT6</accession>
<feature type="domain" description="RanBP2-type" evidence="14">
    <location>
        <begin position="387"/>
        <end position="416"/>
    </location>
</feature>
<dbReference type="GO" id="GO:0005737">
    <property type="term" value="C:cytoplasm"/>
    <property type="evidence" value="ECO:0007669"/>
    <property type="project" value="TreeGrafter"/>
</dbReference>
<dbReference type="STRING" id="6573.A0A210QVT6"/>
<dbReference type="Pfam" id="PF00648">
    <property type="entry name" value="Peptidase_C2"/>
    <property type="match status" value="1"/>
</dbReference>
<feature type="domain" description="RanBP2-type" evidence="14">
    <location>
        <begin position="641"/>
        <end position="671"/>
    </location>
</feature>
<keyword evidence="7 11" id="KW-0378">Hydrolase</keyword>
<feature type="domain" description="Calpain catalytic" evidence="15">
    <location>
        <begin position="716"/>
        <end position="1023"/>
    </location>
</feature>
<dbReference type="InterPro" id="IPR036443">
    <property type="entry name" value="Znf_RanBP2_sf"/>
</dbReference>
<evidence type="ECO:0000256" key="3">
    <source>
        <dbReference type="ARBA" id="ARBA00022670"/>
    </source>
</evidence>
<organism evidence="16 17">
    <name type="scientific">Mizuhopecten yessoensis</name>
    <name type="common">Japanese scallop</name>
    <name type="synonym">Patinopecten yessoensis</name>
    <dbReference type="NCBI Taxonomy" id="6573"/>
    <lineage>
        <taxon>Eukaryota</taxon>
        <taxon>Metazoa</taxon>
        <taxon>Spiralia</taxon>
        <taxon>Lophotrochozoa</taxon>
        <taxon>Mollusca</taxon>
        <taxon>Bivalvia</taxon>
        <taxon>Autobranchia</taxon>
        <taxon>Pteriomorphia</taxon>
        <taxon>Pectinida</taxon>
        <taxon>Pectinoidea</taxon>
        <taxon>Pectinidae</taxon>
        <taxon>Mizuhopecten</taxon>
    </lineage>
</organism>
<evidence type="ECO:0000256" key="4">
    <source>
        <dbReference type="ARBA" id="ARBA00022723"/>
    </source>
</evidence>
<keyword evidence="9" id="KW-0862">Zinc</keyword>
<dbReference type="InterPro" id="IPR022684">
    <property type="entry name" value="Calpain_cysteine_protease"/>
</dbReference>
<dbReference type="Gene3D" id="3.90.70.10">
    <property type="entry name" value="Cysteine proteinases"/>
    <property type="match status" value="1"/>
</dbReference>
<evidence type="ECO:0000256" key="9">
    <source>
        <dbReference type="ARBA" id="ARBA00022833"/>
    </source>
</evidence>
<dbReference type="InterPro" id="IPR038765">
    <property type="entry name" value="Papain-like_cys_pep_sf"/>
</dbReference>
<keyword evidence="5" id="KW-0677">Repeat</keyword>
<feature type="region of interest" description="Disordered" evidence="13">
    <location>
        <begin position="219"/>
        <end position="272"/>
    </location>
</feature>
<sequence>MEYEPVDQFWNCYSCTLTNGEDRDTCAACGKERLLFPGQQGPDNVNDGATDHGGPLSPQGGVRPKVLTSKPKAPPPRPSPLGGPTNPFAVDMETTQGQLWDCGNCAMKNVGESDHCVSCLRLKEKEVIIINDDDEYVVRYNHITSPTVSEPVSLEAPVGKSEPNVAGASKEKPVPQDWTCIRCTLKNTPSIKNCSVCGAPKELKMPTLDLDYDLTDKFPTSSKRGVPDGMESESYKNKHRHVKGVPSQAKNAKGKDSGVIPKTRDMAGVSRRSKSDTLVAMTDEWTCKACSFSCNPSWSTKCTCCSVSRQTTPTGGGSPGHHRASSIPVFPTDRLPVINQSSVRVEEGPGIPSEKHQRSPRPNHNAPGKGLVTKMKSDDANSPSKSRSKYWDCTSCTLRNPKSVLACTVCGAQRAVQSNLYWNCPKCTLKNRKEVTVCKACGIRLKTDTDSPTGSGDSDRRGEDDNTGGVSNKQDRSDKTPRQSPAGKRAGRESVVMEDSQKITPEGKPGERRSNFLEDLQRLTSPKEDSSVANSSNKFGKEPLGKDKPNKESLGNKKTDKVSLGKDKSDKGSLGKDKSDKGSLGKVKSDKGSLGKDKSDKGSLGKDKSEKGSLGKDKSEKGSLGKDKSDKGSLGKDKSDKAKSGWSCSECTYRNSLNKTHCKVCGTLHMKKKDFPGMSLQRQQSTLMYDIRKTEENDAMELWQHITFFCRQQKEPFVDDSFPPADKSLFFDSSAPFTTTTVHWCRPYDITMDQAGEDAIPWAVYRTPMPEDISQGLLGNCWFLSALAVLAERPELVENIILTKDHCPQGAYQVRLCKDGNWQIVLIDDLLPCDQRNRLVFSQAKRRQLWVPLIEKAMAKLHGCYETLIAGKSIEGLATLTGAPCENIELQDNQQREEDIDPNFIWARLLSSRDAGFLMGGSCGGGNMKVDDEGYEAVGLRPRHSYSILDVRDVEGNRLLRLRNPWGRFSWNGDWCDNSACWDTISYHAKEDLMLHGDTSGIFWISLSDLMIYFDSIDICKVRSDWRETRINGTLPANARESFKLVKLTVFYTSEVEIGLFQESMRSTKAESKSPADLCVLILRDSSNTIQAFGPLVESSQRQIKSFVGCSKMLEPGEYILVPLAFNLWTLSTKPVVKHDFVLTVHSSKALMVEEIDTSHPRYQYALANAVTELAVAKGKREGVRESVTVYSLMHGWAGGFFVVENRNADRCLHIKCDCTESSNVVSTRGVLKTADCIPPLHRQVLMILSQLERSAPYHLSRRLVHRWDRGPTGLGDWASPGVNHDPLLTAHVMGLHTPRPL</sequence>
<dbReference type="CDD" id="cd00044">
    <property type="entry name" value="CysPc"/>
    <property type="match status" value="1"/>
</dbReference>
<evidence type="ECO:0000313" key="16">
    <source>
        <dbReference type="EMBL" id="OWF52867.1"/>
    </source>
</evidence>
<evidence type="ECO:0000259" key="15">
    <source>
        <dbReference type="PROSITE" id="PS50203"/>
    </source>
</evidence>
<dbReference type="GO" id="GO:0004198">
    <property type="term" value="F:calcium-dependent cysteine-type endopeptidase activity"/>
    <property type="evidence" value="ECO:0007669"/>
    <property type="project" value="InterPro"/>
</dbReference>
<proteinExistence type="inferred from homology"/>
<keyword evidence="6 12" id="KW-0863">Zinc-finger</keyword>
<dbReference type="PROSITE" id="PS01358">
    <property type="entry name" value="ZF_RANBP2_1"/>
    <property type="match status" value="6"/>
</dbReference>
<dbReference type="SUPFAM" id="SSF90209">
    <property type="entry name" value="Ran binding protein zinc finger-like"/>
    <property type="match status" value="1"/>
</dbReference>
<dbReference type="InterPro" id="IPR000169">
    <property type="entry name" value="Pept_cys_AS"/>
</dbReference>
<evidence type="ECO:0000256" key="1">
    <source>
        <dbReference type="ARBA" id="ARBA00007623"/>
    </source>
</evidence>
<dbReference type="EMBL" id="NEDP02001613">
    <property type="protein sequence ID" value="OWF52867.1"/>
    <property type="molecule type" value="Genomic_DNA"/>
</dbReference>
<dbReference type="InterPro" id="IPR001876">
    <property type="entry name" value="Znf_RanBP2"/>
</dbReference>
<dbReference type="Gene3D" id="2.30.30.380">
    <property type="entry name" value="Zn-finger domain of Sec23/24"/>
    <property type="match status" value="1"/>
</dbReference>
<feature type="region of interest" description="Disordered" evidence="13">
    <location>
        <begin position="37"/>
        <end position="87"/>
    </location>
</feature>
<dbReference type="InterPro" id="IPR001300">
    <property type="entry name" value="Peptidase_C2_calpain_cat"/>
</dbReference>
<comment type="similarity">
    <text evidence="1">Belongs to the peptidase C2 family.</text>
</comment>
<evidence type="ECO:0000256" key="11">
    <source>
        <dbReference type="PROSITE-ProRule" id="PRU00239"/>
    </source>
</evidence>
<feature type="region of interest" description="Disordered" evidence="13">
    <location>
        <begin position="344"/>
        <end position="389"/>
    </location>
</feature>
<dbReference type="PROSITE" id="PS50203">
    <property type="entry name" value="CALPAIN_CAT"/>
    <property type="match status" value="1"/>
</dbReference>
<feature type="active site" evidence="10 11">
    <location>
        <position position="944"/>
    </location>
</feature>
<feature type="compositionally biased region" description="Basic and acidic residues" evidence="13">
    <location>
        <begin position="508"/>
        <end position="530"/>
    </location>
</feature>
<evidence type="ECO:0000256" key="7">
    <source>
        <dbReference type="ARBA" id="ARBA00022801"/>
    </source>
</evidence>
<dbReference type="Pfam" id="PF00641">
    <property type="entry name" value="Zn_ribbon_RanBP"/>
    <property type="match status" value="4"/>
</dbReference>
<dbReference type="Proteomes" id="UP000242188">
    <property type="component" value="Unassembled WGS sequence"/>
</dbReference>
<keyword evidence="4" id="KW-0479">Metal-binding</keyword>
<feature type="domain" description="RanBP2-type" evidence="14">
    <location>
        <begin position="417"/>
        <end position="442"/>
    </location>
</feature>
<dbReference type="SMART" id="SM00230">
    <property type="entry name" value="CysPc"/>
    <property type="match status" value="1"/>
</dbReference>
<feature type="compositionally biased region" description="Basic and acidic residues" evidence="13">
    <location>
        <begin position="539"/>
        <end position="643"/>
    </location>
</feature>
<feature type="region of interest" description="Disordered" evidence="13">
    <location>
        <begin position="446"/>
        <end position="646"/>
    </location>
</feature>
<dbReference type="FunFam" id="3.90.70.10:FF:000010">
    <property type="entry name" value="Calpain 15"/>
    <property type="match status" value="1"/>
</dbReference>
<feature type="domain" description="RanBP2-type" evidence="14">
    <location>
        <begin position="170"/>
        <end position="203"/>
    </location>
</feature>
<reference evidence="16 17" key="1">
    <citation type="journal article" date="2017" name="Nat. Ecol. Evol.">
        <title>Scallop genome provides insights into evolution of bilaterian karyotype and development.</title>
        <authorList>
            <person name="Wang S."/>
            <person name="Zhang J."/>
            <person name="Jiao W."/>
            <person name="Li J."/>
            <person name="Xun X."/>
            <person name="Sun Y."/>
            <person name="Guo X."/>
            <person name="Huan P."/>
            <person name="Dong B."/>
            <person name="Zhang L."/>
            <person name="Hu X."/>
            <person name="Sun X."/>
            <person name="Wang J."/>
            <person name="Zhao C."/>
            <person name="Wang Y."/>
            <person name="Wang D."/>
            <person name="Huang X."/>
            <person name="Wang R."/>
            <person name="Lv J."/>
            <person name="Li Y."/>
            <person name="Zhang Z."/>
            <person name="Liu B."/>
            <person name="Lu W."/>
            <person name="Hui Y."/>
            <person name="Liang J."/>
            <person name="Zhou Z."/>
            <person name="Hou R."/>
            <person name="Li X."/>
            <person name="Liu Y."/>
            <person name="Li H."/>
            <person name="Ning X."/>
            <person name="Lin Y."/>
            <person name="Zhao L."/>
            <person name="Xing Q."/>
            <person name="Dou J."/>
            <person name="Li Y."/>
            <person name="Mao J."/>
            <person name="Guo H."/>
            <person name="Dou H."/>
            <person name="Li T."/>
            <person name="Mu C."/>
            <person name="Jiang W."/>
            <person name="Fu Q."/>
            <person name="Fu X."/>
            <person name="Miao Y."/>
            <person name="Liu J."/>
            <person name="Yu Q."/>
            <person name="Li R."/>
            <person name="Liao H."/>
            <person name="Li X."/>
            <person name="Kong Y."/>
            <person name="Jiang Z."/>
            <person name="Chourrout D."/>
            <person name="Li R."/>
            <person name="Bao Z."/>
        </authorList>
    </citation>
    <scope>NUCLEOTIDE SEQUENCE [LARGE SCALE GENOMIC DNA]</scope>
    <source>
        <strain evidence="16 17">PY_sf001</strain>
    </source>
</reference>
<evidence type="ECO:0000256" key="2">
    <source>
        <dbReference type="ARBA" id="ARBA00022553"/>
    </source>
</evidence>
<dbReference type="PROSITE" id="PS00139">
    <property type="entry name" value="THIOL_PROTEASE_CYS"/>
    <property type="match status" value="1"/>
</dbReference>
<dbReference type="SMART" id="SM00547">
    <property type="entry name" value="ZnF_RBZ"/>
    <property type="match status" value="7"/>
</dbReference>
<feature type="domain" description="RanBP2-type" evidence="14">
    <location>
        <begin position="95"/>
        <end position="125"/>
    </location>
</feature>
<keyword evidence="3 11" id="KW-0645">Protease</keyword>
<keyword evidence="17" id="KW-1185">Reference proteome</keyword>
<dbReference type="Gene3D" id="4.10.1060.10">
    <property type="entry name" value="Zinc finger, RanBP2-type"/>
    <property type="match status" value="2"/>
</dbReference>
<dbReference type="SUPFAM" id="SSF54001">
    <property type="entry name" value="Cysteine proteinases"/>
    <property type="match status" value="1"/>
</dbReference>
<comment type="caution">
    <text evidence="16">The sequence shown here is derived from an EMBL/GenBank/DDBJ whole genome shotgun (WGS) entry which is preliminary data.</text>
</comment>
<dbReference type="PANTHER" id="PTHR10183">
    <property type="entry name" value="CALPAIN"/>
    <property type="match status" value="1"/>
</dbReference>
<name>A0A210QVT6_MIZYE</name>
<evidence type="ECO:0000256" key="5">
    <source>
        <dbReference type="ARBA" id="ARBA00022737"/>
    </source>
</evidence>
<dbReference type="PRINTS" id="PR00704">
    <property type="entry name" value="CALPAIN"/>
</dbReference>
<keyword evidence="8 11" id="KW-0788">Thiol protease</keyword>
<evidence type="ECO:0000256" key="12">
    <source>
        <dbReference type="PROSITE-ProRule" id="PRU00322"/>
    </source>
</evidence>
<evidence type="ECO:0000256" key="10">
    <source>
        <dbReference type="PIRSR" id="PIRSR622684-1"/>
    </source>
</evidence>
<dbReference type="PROSITE" id="PS50199">
    <property type="entry name" value="ZF_RANBP2_2"/>
    <property type="match status" value="5"/>
</dbReference>
<keyword evidence="2" id="KW-0597">Phosphoprotein</keyword>
<evidence type="ECO:0000313" key="17">
    <source>
        <dbReference type="Proteomes" id="UP000242188"/>
    </source>
</evidence>